<comment type="caution">
    <text evidence="1">The sequence shown here is derived from an EMBL/GenBank/DDBJ whole genome shotgun (WGS) entry which is preliminary data.</text>
</comment>
<dbReference type="EMBL" id="MLJW01000037">
    <property type="protein sequence ID" value="OIR07425.1"/>
    <property type="molecule type" value="Genomic_DNA"/>
</dbReference>
<organism evidence="1">
    <name type="scientific">mine drainage metagenome</name>
    <dbReference type="NCBI Taxonomy" id="410659"/>
    <lineage>
        <taxon>unclassified sequences</taxon>
        <taxon>metagenomes</taxon>
        <taxon>ecological metagenomes</taxon>
    </lineage>
</organism>
<proteinExistence type="predicted"/>
<sequence length="148" mass="16203">MKKETITVEVPAQTLHVEHARCPSGHSLMDPRKMISGFAAVKVLLRQGGRRGTGYLDPVLGSFQNQSEIDVPEGEIVEMLCPTCQVSLQTESETCPICYAPMFAISLPNGGTLKGCMRNGCHRHKLLLVEAAAQRETLRGGDHIQMLM</sequence>
<gene>
    <name evidence="1" type="ORF">GALL_103840</name>
</gene>
<dbReference type="AlphaFoldDB" id="A0A1J5SG52"/>
<accession>A0A1J5SG52</accession>
<evidence type="ECO:0000313" key="1">
    <source>
        <dbReference type="EMBL" id="OIR07425.1"/>
    </source>
</evidence>
<protein>
    <submittedName>
        <fullName evidence="1">Uncharacterized protein</fullName>
    </submittedName>
</protein>
<reference evidence="1" key="1">
    <citation type="submission" date="2016-10" db="EMBL/GenBank/DDBJ databases">
        <title>Sequence of Gallionella enrichment culture.</title>
        <authorList>
            <person name="Poehlein A."/>
            <person name="Muehling M."/>
            <person name="Daniel R."/>
        </authorList>
    </citation>
    <scope>NUCLEOTIDE SEQUENCE</scope>
</reference>
<name>A0A1J5SG52_9ZZZZ</name>